<dbReference type="GO" id="GO:0071897">
    <property type="term" value="P:DNA biosynthetic process"/>
    <property type="evidence" value="ECO:0007669"/>
    <property type="project" value="UniProtKB-ARBA"/>
</dbReference>
<dbReference type="Pfam" id="PF00078">
    <property type="entry name" value="RVT_1"/>
    <property type="match status" value="1"/>
</dbReference>
<feature type="domain" description="Reverse transcriptase" evidence="1">
    <location>
        <begin position="1"/>
        <end position="259"/>
    </location>
</feature>
<protein>
    <recommendedName>
        <fullName evidence="1">Reverse transcriptase domain-containing protein</fullName>
    </recommendedName>
</protein>
<dbReference type="InterPro" id="IPR043502">
    <property type="entry name" value="DNA/RNA_pol_sf"/>
</dbReference>
<dbReference type="SUPFAM" id="SSF56672">
    <property type="entry name" value="DNA/RNA polymerases"/>
    <property type="match status" value="1"/>
</dbReference>
<organism evidence="2">
    <name type="scientific">Graphocephala atropunctata</name>
    <dbReference type="NCBI Taxonomy" id="36148"/>
    <lineage>
        <taxon>Eukaryota</taxon>
        <taxon>Metazoa</taxon>
        <taxon>Ecdysozoa</taxon>
        <taxon>Arthropoda</taxon>
        <taxon>Hexapoda</taxon>
        <taxon>Insecta</taxon>
        <taxon>Pterygota</taxon>
        <taxon>Neoptera</taxon>
        <taxon>Paraneoptera</taxon>
        <taxon>Hemiptera</taxon>
        <taxon>Auchenorrhyncha</taxon>
        <taxon>Membracoidea</taxon>
        <taxon>Cicadellidae</taxon>
        <taxon>Cicadellinae</taxon>
        <taxon>Cicadellini</taxon>
        <taxon>Graphocephala</taxon>
    </lineage>
</organism>
<dbReference type="PROSITE" id="PS50878">
    <property type="entry name" value="RT_POL"/>
    <property type="match status" value="1"/>
</dbReference>
<dbReference type="CDD" id="cd01650">
    <property type="entry name" value="RT_nLTR_like"/>
    <property type="match status" value="1"/>
</dbReference>
<evidence type="ECO:0000313" key="2">
    <source>
        <dbReference type="EMBL" id="JAT11116.1"/>
    </source>
</evidence>
<dbReference type="PANTHER" id="PTHR33332">
    <property type="entry name" value="REVERSE TRANSCRIPTASE DOMAIN-CONTAINING PROTEIN"/>
    <property type="match status" value="1"/>
</dbReference>
<dbReference type="InterPro" id="IPR000477">
    <property type="entry name" value="RT_dom"/>
</dbReference>
<reference evidence="2" key="1">
    <citation type="submission" date="2015-11" db="EMBL/GenBank/DDBJ databases">
        <title>De novo transcriptome assembly of four potential Pierce s Disease insect vectors from Arizona vineyards.</title>
        <authorList>
            <person name="Tassone E.E."/>
        </authorList>
    </citation>
    <scope>NUCLEOTIDE SEQUENCE</scope>
</reference>
<gene>
    <name evidence="2" type="ORF">g.39317</name>
</gene>
<dbReference type="AlphaFoldDB" id="A0A1B6KI47"/>
<sequence>MCVVQGVFSNVSKISKVVPIHKKGPKNLCANYRPISIIPTVSKVFERLIHNQLNNYLELNGLLSKSQFGFRPKHSTVNAVSSLISDCYKGLECHEKVVFRSFDLSKAFDTVDHCVLVNKLAFYLSDNLAVNFFKPYLEGRQQAICTDGIFSKTLSVPHGVPQGSILGPTLFIVYINDLPSNLANPNVNSFLFADDLGLNVRESSVIEANNALEDKTKIVVDWCCANRLSLNAEKVQDLTLSLSSKKEEICSLKFLGIFLQTDLKWENHIDNVAAKLAKGLFLLRSLKSSVTPDILLSIYYAYIQSHLSYGISLWGNSGYSKKVFILQKKAIRLICGTPAQTHCKPLFVYLGVLSLPSLYVLSTLLYVKENINKLNDSTSVHNFNTRYKNNLSTKRCMYTSTQNSFEYMGIKMYNVLPDNIKKLPYNNFKSAVKSLLVENCLYEVSEYFNIIKSNFNLKIF</sequence>
<accession>A0A1B6KI47</accession>
<evidence type="ECO:0000259" key="1">
    <source>
        <dbReference type="PROSITE" id="PS50878"/>
    </source>
</evidence>
<proteinExistence type="predicted"/>
<name>A0A1B6KI47_9HEMI</name>
<dbReference type="EMBL" id="GEBQ01028861">
    <property type="protein sequence ID" value="JAT11116.1"/>
    <property type="molecule type" value="Transcribed_RNA"/>
</dbReference>